<name>A0ABZ1Z3T4_9NOCA</name>
<accession>A0ABZ1Z3T4</accession>
<sequence>MPALAAIATASETLLAIGLILGIAAKLTARAAAVVLIAFAAAMWTWWVSTKCVPTASLS</sequence>
<keyword evidence="1" id="KW-0472">Membrane</keyword>
<dbReference type="Proteomes" id="UP001432062">
    <property type="component" value="Chromosome"/>
</dbReference>
<protein>
    <recommendedName>
        <fullName evidence="4">DoxX family protein</fullName>
    </recommendedName>
</protein>
<evidence type="ECO:0000256" key="1">
    <source>
        <dbReference type="SAM" id="Phobius"/>
    </source>
</evidence>
<keyword evidence="1" id="KW-0812">Transmembrane</keyword>
<evidence type="ECO:0000313" key="3">
    <source>
        <dbReference type="Proteomes" id="UP001432062"/>
    </source>
</evidence>
<feature type="transmembrane region" description="Helical" evidence="1">
    <location>
        <begin position="31"/>
        <end position="49"/>
    </location>
</feature>
<evidence type="ECO:0008006" key="4">
    <source>
        <dbReference type="Google" id="ProtNLM"/>
    </source>
</evidence>
<organism evidence="2 3">
    <name type="scientific">Nocardia vinacea</name>
    <dbReference type="NCBI Taxonomy" id="96468"/>
    <lineage>
        <taxon>Bacteria</taxon>
        <taxon>Bacillati</taxon>
        <taxon>Actinomycetota</taxon>
        <taxon>Actinomycetes</taxon>
        <taxon>Mycobacteriales</taxon>
        <taxon>Nocardiaceae</taxon>
        <taxon>Nocardia</taxon>
    </lineage>
</organism>
<feature type="transmembrane region" description="Helical" evidence="1">
    <location>
        <begin position="6"/>
        <end position="24"/>
    </location>
</feature>
<keyword evidence="1" id="KW-1133">Transmembrane helix</keyword>
<gene>
    <name evidence="2" type="ORF">OG563_19695</name>
</gene>
<evidence type="ECO:0000313" key="2">
    <source>
        <dbReference type="EMBL" id="WUV50219.1"/>
    </source>
</evidence>
<dbReference type="EMBL" id="CP109441">
    <property type="protein sequence ID" value="WUV50219.1"/>
    <property type="molecule type" value="Genomic_DNA"/>
</dbReference>
<dbReference type="RefSeq" id="WP_327094913.1">
    <property type="nucleotide sequence ID" value="NZ_CP109149.1"/>
</dbReference>
<keyword evidence="3" id="KW-1185">Reference proteome</keyword>
<reference evidence="2" key="1">
    <citation type="submission" date="2022-10" db="EMBL/GenBank/DDBJ databases">
        <title>The complete genomes of actinobacterial strains from the NBC collection.</title>
        <authorList>
            <person name="Joergensen T.S."/>
            <person name="Alvarez Arevalo M."/>
            <person name="Sterndorff E.B."/>
            <person name="Faurdal D."/>
            <person name="Vuksanovic O."/>
            <person name="Mourched A.-S."/>
            <person name="Charusanti P."/>
            <person name="Shaw S."/>
            <person name="Blin K."/>
            <person name="Weber T."/>
        </authorList>
    </citation>
    <scope>NUCLEOTIDE SEQUENCE</scope>
    <source>
        <strain evidence="2">NBC_01482</strain>
    </source>
</reference>
<proteinExistence type="predicted"/>